<dbReference type="InterPro" id="IPR011042">
    <property type="entry name" value="6-blade_b-propeller_TolB-like"/>
</dbReference>
<evidence type="ECO:0000256" key="3">
    <source>
        <dbReference type="ARBA" id="ARBA00022833"/>
    </source>
</evidence>
<dbReference type="SUPFAM" id="SSF57850">
    <property type="entry name" value="RING/U-box"/>
    <property type="match status" value="1"/>
</dbReference>
<feature type="region of interest" description="Disordered" evidence="5">
    <location>
        <begin position="139"/>
        <end position="220"/>
    </location>
</feature>
<dbReference type="Proteomes" id="UP000663856">
    <property type="component" value="Unassembled WGS sequence"/>
</dbReference>
<feature type="compositionally biased region" description="Polar residues" evidence="5">
    <location>
        <begin position="371"/>
        <end position="385"/>
    </location>
</feature>
<dbReference type="InterPro" id="IPR001841">
    <property type="entry name" value="Znf_RING"/>
</dbReference>
<feature type="region of interest" description="Disordered" evidence="5">
    <location>
        <begin position="449"/>
        <end position="517"/>
    </location>
</feature>
<name>A0A816WWE0_9BILA</name>
<reference evidence="7" key="1">
    <citation type="submission" date="2021-02" db="EMBL/GenBank/DDBJ databases">
        <authorList>
            <person name="Nowell W R."/>
        </authorList>
    </citation>
    <scope>NUCLEOTIDE SEQUENCE</scope>
</reference>
<keyword evidence="2 4" id="KW-0863">Zinc-finger</keyword>
<feature type="compositionally biased region" description="Low complexity" evidence="5">
    <location>
        <begin position="455"/>
        <end position="465"/>
    </location>
</feature>
<proteinExistence type="predicted"/>
<feature type="compositionally biased region" description="Polar residues" evidence="5">
    <location>
        <begin position="471"/>
        <end position="481"/>
    </location>
</feature>
<evidence type="ECO:0000313" key="8">
    <source>
        <dbReference type="Proteomes" id="UP000663856"/>
    </source>
</evidence>
<dbReference type="Gene3D" id="2.120.10.30">
    <property type="entry name" value="TolB, C-terminal domain"/>
    <property type="match status" value="1"/>
</dbReference>
<evidence type="ECO:0000313" key="7">
    <source>
        <dbReference type="EMBL" id="CAF2139392.1"/>
    </source>
</evidence>
<feature type="compositionally biased region" description="Polar residues" evidence="5">
    <location>
        <begin position="150"/>
        <end position="179"/>
    </location>
</feature>
<keyword evidence="3" id="KW-0862">Zinc</keyword>
<feature type="region of interest" description="Disordered" evidence="5">
    <location>
        <begin position="1"/>
        <end position="38"/>
    </location>
</feature>
<dbReference type="PROSITE" id="PS50089">
    <property type="entry name" value="ZF_RING_2"/>
    <property type="match status" value="1"/>
</dbReference>
<dbReference type="InterPro" id="IPR011044">
    <property type="entry name" value="Quino_amine_DH_bsu"/>
</dbReference>
<feature type="domain" description="RING-type" evidence="6">
    <location>
        <begin position="67"/>
        <end position="107"/>
    </location>
</feature>
<evidence type="ECO:0000259" key="6">
    <source>
        <dbReference type="PROSITE" id="PS50089"/>
    </source>
</evidence>
<dbReference type="InterPro" id="IPR047153">
    <property type="entry name" value="TRIM45/56/19-like"/>
</dbReference>
<feature type="compositionally biased region" description="Polar residues" evidence="5">
    <location>
        <begin position="507"/>
        <end position="517"/>
    </location>
</feature>
<keyword evidence="1" id="KW-0479">Metal-binding</keyword>
<organism evidence="7 8">
    <name type="scientific">Rotaria magnacalcarata</name>
    <dbReference type="NCBI Taxonomy" id="392030"/>
    <lineage>
        <taxon>Eukaryota</taxon>
        <taxon>Metazoa</taxon>
        <taxon>Spiralia</taxon>
        <taxon>Gnathifera</taxon>
        <taxon>Rotifera</taxon>
        <taxon>Eurotatoria</taxon>
        <taxon>Bdelloidea</taxon>
        <taxon>Philodinida</taxon>
        <taxon>Philodinidae</taxon>
        <taxon>Rotaria</taxon>
    </lineage>
</organism>
<dbReference type="EMBL" id="CAJNRF010012295">
    <property type="protein sequence ID" value="CAF2139392.1"/>
    <property type="molecule type" value="Genomic_DNA"/>
</dbReference>
<dbReference type="SMART" id="SM00184">
    <property type="entry name" value="RING"/>
    <property type="match status" value="1"/>
</dbReference>
<sequence length="1093" mass="122432">MSRVATNNSVPRYSDGAGQLKSSLTSRPSSSKNSIVNSGGSNGAVGYGVTVRSAAPPLTQKETVHACPICNGEYKDPRVLPCTHTYCFSCIRDKLISNNRVTCPKCNQQVEQFNENELNELPRNLILSQEWRMSVQPAPAVPIPKKPVTYQPTVSTPTQMSQQQGGRKSSIAESNGHESTSSRKKSHGITSLVHAFSRSSETNGKQNGRTSRSPSVSSAQSVTNLVRIYAEATATSQQQQQQQQKRRSESIASTGRSDELTKIFEQATHLSQHRTSSASTSKRPSHAHEEAYEEMTWDTLVPGIIPAAPPLPDQWQKATENLHHPQEVSKQPASIAESDRTSGVGNLHDIITSINQHSRERTFPSFPQETILTSQIHSRPSTASRSQHDFDDDDDDIQIHNSSSMYAIIPPRQHSQQVSRADSVQTNTSSSTARRSIIAPIINTYQKQSSIVSTPQQQQQQQQPQVDKVSNHSTSMTSPMGQSPERLLRPTNEKYDFGAGDPMMNRRSPSTLSMQSSASDEPNELILINQINLLSNEGFQPTMDISPRAPTNNSFRAHSQINNGLSTPINRLSSKSIQQDTHYLVPTPLASISPAIPSRVDLLLSDQKHLEHEIEEQITRLKYDYDDIRKQINRKQSSIANEVKSIAANLDQNITEHYQRQQKIYADLASNTNTVGNELKRLKSQTNTDNNKQQLWDNLEKIESHIRNIRQAVEQQKQSGNALTFFEGHRSIAADTIGQVTYRQIESHRSFNSPPPLPPAPPSFLTEQSSTNIVPYKYVKIDHLSALEPEAIAITENNKKILLGICNKLFILNDYGELLKTIPLTPSIRGVTISKKHQKQNIAYISHDETVSMIDIDNGQTLDCVKETDSSGESGTFLPLGIDTDNIRGDVYVCDYRNSCVIKFDDKLEFISQWRIYNHSDQYDEARPKLISVYEQRLYIIIEHSCKPLYNQGIAYTFSLHICDANSGSIIKIIDADLLGTQRLRWPCSVQAINNEKCYVLDTMTSGKYFNGQWQKHWSRVLEISQNGHNVVTELFQLDSEAATMAMTKQVMIIAANGDILFVDLGFLSKKQQQPPQQEQQHISYDHNYQNLP</sequence>
<dbReference type="GO" id="GO:0008270">
    <property type="term" value="F:zinc ion binding"/>
    <property type="evidence" value="ECO:0007669"/>
    <property type="project" value="UniProtKB-KW"/>
</dbReference>
<feature type="region of interest" description="Disordered" evidence="5">
    <location>
        <begin position="1074"/>
        <end position="1093"/>
    </location>
</feature>
<dbReference type="PANTHER" id="PTHR25462">
    <property type="entry name" value="BONUS, ISOFORM C-RELATED"/>
    <property type="match status" value="1"/>
</dbReference>
<dbReference type="SUPFAM" id="SSF50969">
    <property type="entry name" value="YVTN repeat-like/Quinoprotein amine dehydrogenase"/>
    <property type="match status" value="1"/>
</dbReference>
<evidence type="ECO:0000256" key="2">
    <source>
        <dbReference type="ARBA" id="ARBA00022771"/>
    </source>
</evidence>
<feature type="compositionally biased region" description="Polar residues" evidence="5">
    <location>
        <begin position="413"/>
        <end position="434"/>
    </location>
</feature>
<comment type="caution">
    <text evidence="7">The sequence shown here is derived from an EMBL/GenBank/DDBJ whole genome shotgun (WGS) entry which is preliminary data.</text>
</comment>
<dbReference type="InterPro" id="IPR018957">
    <property type="entry name" value="Znf_C3HC4_RING-type"/>
</dbReference>
<dbReference type="Gene3D" id="3.30.40.10">
    <property type="entry name" value="Zinc/RING finger domain, C3HC4 (zinc finger)"/>
    <property type="match status" value="1"/>
</dbReference>
<feature type="compositionally biased region" description="Polar residues" evidence="5">
    <location>
        <begin position="197"/>
        <end position="210"/>
    </location>
</feature>
<dbReference type="AlphaFoldDB" id="A0A816WWE0"/>
<dbReference type="InterPro" id="IPR017907">
    <property type="entry name" value="Znf_RING_CS"/>
</dbReference>
<gene>
    <name evidence="7" type="ORF">WKI299_LOCUS28024</name>
</gene>
<feature type="compositionally biased region" description="Basic and acidic residues" evidence="5">
    <location>
        <begin position="486"/>
        <end position="496"/>
    </location>
</feature>
<dbReference type="Pfam" id="PF00097">
    <property type="entry name" value="zf-C3HC4"/>
    <property type="match status" value="1"/>
</dbReference>
<protein>
    <recommendedName>
        <fullName evidence="6">RING-type domain-containing protein</fullName>
    </recommendedName>
</protein>
<evidence type="ECO:0000256" key="4">
    <source>
        <dbReference type="PROSITE-ProRule" id="PRU00175"/>
    </source>
</evidence>
<feature type="region of interest" description="Disordered" evidence="5">
    <location>
        <begin position="371"/>
        <end position="398"/>
    </location>
</feature>
<feature type="compositionally biased region" description="Polar residues" evidence="5">
    <location>
        <begin position="1"/>
        <end position="11"/>
    </location>
</feature>
<evidence type="ECO:0000256" key="1">
    <source>
        <dbReference type="ARBA" id="ARBA00022723"/>
    </source>
</evidence>
<feature type="compositionally biased region" description="Low complexity" evidence="5">
    <location>
        <begin position="22"/>
        <end position="34"/>
    </location>
</feature>
<dbReference type="PANTHER" id="PTHR25462:SF296">
    <property type="entry name" value="MEIOTIC P26, ISOFORM F"/>
    <property type="match status" value="1"/>
</dbReference>
<dbReference type="CDD" id="cd16449">
    <property type="entry name" value="RING-HC"/>
    <property type="match status" value="1"/>
</dbReference>
<feature type="compositionally biased region" description="Polar residues" evidence="5">
    <location>
        <begin position="268"/>
        <end position="282"/>
    </location>
</feature>
<feature type="region of interest" description="Disordered" evidence="5">
    <location>
        <begin position="233"/>
        <end position="290"/>
    </location>
</feature>
<dbReference type="GO" id="GO:0061630">
    <property type="term" value="F:ubiquitin protein ligase activity"/>
    <property type="evidence" value="ECO:0007669"/>
    <property type="project" value="TreeGrafter"/>
</dbReference>
<dbReference type="PROSITE" id="PS00518">
    <property type="entry name" value="ZF_RING_1"/>
    <property type="match status" value="1"/>
</dbReference>
<evidence type="ECO:0000256" key="5">
    <source>
        <dbReference type="SAM" id="MobiDB-lite"/>
    </source>
</evidence>
<feature type="region of interest" description="Disordered" evidence="5">
    <location>
        <begin position="324"/>
        <end position="343"/>
    </location>
</feature>
<feature type="region of interest" description="Disordered" evidence="5">
    <location>
        <begin position="412"/>
        <end position="435"/>
    </location>
</feature>
<feature type="compositionally biased region" description="Low complexity" evidence="5">
    <location>
        <begin position="211"/>
        <end position="220"/>
    </location>
</feature>
<dbReference type="InterPro" id="IPR013083">
    <property type="entry name" value="Znf_RING/FYVE/PHD"/>
</dbReference>
<accession>A0A816WWE0</accession>